<proteinExistence type="predicted"/>
<reference evidence="3" key="1">
    <citation type="journal article" date="2023" name="Proc. Natl. Acad. Sci. U.S.A.">
        <title>Genomic and structural basis for evolution of tropane alkaloid biosynthesis.</title>
        <authorList>
            <person name="Wanga Y.-J."/>
            <person name="Taina T."/>
            <person name="Yua J.-Y."/>
            <person name="Lia J."/>
            <person name="Xua B."/>
            <person name="Chenc J."/>
            <person name="D'Auriad J.C."/>
            <person name="Huanga J.-P."/>
            <person name="Huanga S.-X."/>
        </authorList>
    </citation>
    <scope>NUCLEOTIDE SEQUENCE [LARGE SCALE GENOMIC DNA]</scope>
    <source>
        <strain evidence="3">cv. KIB-2019</strain>
    </source>
</reference>
<feature type="region of interest" description="Disordered" evidence="1">
    <location>
        <begin position="1"/>
        <end position="27"/>
    </location>
</feature>
<accession>A0A9Q1RP47</accession>
<protein>
    <submittedName>
        <fullName evidence="2">Uncharacterized protein</fullName>
    </submittedName>
</protein>
<comment type="caution">
    <text evidence="2">The sequence shown here is derived from an EMBL/GenBank/DDBJ whole genome shotgun (WGS) entry which is preliminary data.</text>
</comment>
<sequence length="75" mass="8481">MKQYESAKMSMTKNQTLLRRRNNAPPKADSSAIREYVFSVGLCISYQPERKVAGISCTTLDDLMPSRRKLRTLAG</sequence>
<evidence type="ECO:0000313" key="2">
    <source>
        <dbReference type="EMBL" id="KAJ8566119.1"/>
    </source>
</evidence>
<keyword evidence="3" id="KW-1185">Reference proteome</keyword>
<dbReference type="AlphaFoldDB" id="A0A9Q1RP47"/>
<evidence type="ECO:0000256" key="1">
    <source>
        <dbReference type="SAM" id="MobiDB-lite"/>
    </source>
</evidence>
<gene>
    <name evidence="2" type="ORF">K7X08_030596</name>
</gene>
<name>A0A9Q1RP47_9SOLA</name>
<evidence type="ECO:0000313" key="3">
    <source>
        <dbReference type="Proteomes" id="UP001152561"/>
    </source>
</evidence>
<dbReference type="Proteomes" id="UP001152561">
    <property type="component" value="Unassembled WGS sequence"/>
</dbReference>
<organism evidence="2 3">
    <name type="scientific">Anisodus acutangulus</name>
    <dbReference type="NCBI Taxonomy" id="402998"/>
    <lineage>
        <taxon>Eukaryota</taxon>
        <taxon>Viridiplantae</taxon>
        <taxon>Streptophyta</taxon>
        <taxon>Embryophyta</taxon>
        <taxon>Tracheophyta</taxon>
        <taxon>Spermatophyta</taxon>
        <taxon>Magnoliopsida</taxon>
        <taxon>eudicotyledons</taxon>
        <taxon>Gunneridae</taxon>
        <taxon>Pentapetalae</taxon>
        <taxon>asterids</taxon>
        <taxon>lamiids</taxon>
        <taxon>Solanales</taxon>
        <taxon>Solanaceae</taxon>
        <taxon>Solanoideae</taxon>
        <taxon>Hyoscyameae</taxon>
        <taxon>Anisodus</taxon>
    </lineage>
</organism>
<dbReference type="EMBL" id="JAJAGQ010000004">
    <property type="protein sequence ID" value="KAJ8566119.1"/>
    <property type="molecule type" value="Genomic_DNA"/>
</dbReference>